<proteinExistence type="predicted"/>
<protein>
    <submittedName>
        <fullName evidence="1">Uncharacterized protein DUF2442</fullName>
    </submittedName>
</protein>
<organism evidence="1 2">
    <name type="scientific">Roseinatronobacter thiooxidans</name>
    <dbReference type="NCBI Taxonomy" id="121821"/>
    <lineage>
        <taxon>Bacteria</taxon>
        <taxon>Pseudomonadati</taxon>
        <taxon>Pseudomonadota</taxon>
        <taxon>Alphaproteobacteria</taxon>
        <taxon>Rhodobacterales</taxon>
        <taxon>Paracoccaceae</taxon>
        <taxon>Roseinatronobacter</taxon>
    </lineage>
</organism>
<dbReference type="AlphaFoldDB" id="A0A2W7QKS4"/>
<reference evidence="1 2" key="1">
    <citation type="submission" date="2018-06" db="EMBL/GenBank/DDBJ databases">
        <title>Genomic Encyclopedia of Archaeal and Bacterial Type Strains, Phase II (KMG-II): from individual species to whole genera.</title>
        <authorList>
            <person name="Goeker M."/>
        </authorList>
    </citation>
    <scope>NUCLEOTIDE SEQUENCE [LARGE SCALE GENOMIC DNA]</scope>
    <source>
        <strain evidence="1 2">DSM 13087</strain>
    </source>
</reference>
<dbReference type="EMBL" id="QKZQ01000003">
    <property type="protein sequence ID" value="PZX46620.1"/>
    <property type="molecule type" value="Genomic_DNA"/>
</dbReference>
<evidence type="ECO:0000313" key="2">
    <source>
        <dbReference type="Proteomes" id="UP000249364"/>
    </source>
</evidence>
<sequence>MTISAHKVSFDDATLWLTLSDGRILGVPLVWFPRLLNATDAQRAAVEITPFGLHWAELDEDISIPALLEGKRATHAA</sequence>
<evidence type="ECO:0000313" key="1">
    <source>
        <dbReference type="EMBL" id="PZX46620.1"/>
    </source>
</evidence>
<keyword evidence="2" id="KW-1185">Reference proteome</keyword>
<name>A0A2W7QKS4_9RHOB</name>
<dbReference type="Pfam" id="PF10387">
    <property type="entry name" value="DUF2442"/>
    <property type="match status" value="1"/>
</dbReference>
<gene>
    <name evidence="1" type="ORF">LY56_00823</name>
</gene>
<comment type="caution">
    <text evidence="1">The sequence shown here is derived from an EMBL/GenBank/DDBJ whole genome shotgun (WGS) entry which is preliminary data.</text>
</comment>
<dbReference type="Proteomes" id="UP000249364">
    <property type="component" value="Unassembled WGS sequence"/>
</dbReference>
<dbReference type="InterPro" id="IPR018841">
    <property type="entry name" value="DUF2442"/>
</dbReference>
<dbReference type="RefSeq" id="WP_071470802.1">
    <property type="nucleotide sequence ID" value="NZ_MEHT01000045.1"/>
</dbReference>
<accession>A0A2W7QKS4</accession>
<dbReference type="OrthoDB" id="337884at2"/>
<dbReference type="Gene3D" id="3.30.2020.40">
    <property type="entry name" value="Uncharacterised protein PF10387, DUF2442"/>
    <property type="match status" value="1"/>
</dbReference>